<dbReference type="EMBL" id="LAZR01067167">
    <property type="protein sequence ID" value="KKK52152.1"/>
    <property type="molecule type" value="Genomic_DNA"/>
</dbReference>
<feature type="region of interest" description="Disordered" evidence="1">
    <location>
        <begin position="141"/>
        <end position="166"/>
    </location>
</feature>
<organism evidence="2">
    <name type="scientific">marine sediment metagenome</name>
    <dbReference type="NCBI Taxonomy" id="412755"/>
    <lineage>
        <taxon>unclassified sequences</taxon>
        <taxon>metagenomes</taxon>
        <taxon>ecological metagenomes</taxon>
    </lineage>
</organism>
<feature type="compositionally biased region" description="Basic residues" evidence="1">
    <location>
        <begin position="154"/>
        <end position="166"/>
    </location>
</feature>
<protein>
    <submittedName>
        <fullName evidence="2">Uncharacterized protein</fullName>
    </submittedName>
</protein>
<dbReference type="AlphaFoldDB" id="A0A0F8W653"/>
<comment type="caution">
    <text evidence="2">The sequence shown here is derived from an EMBL/GenBank/DDBJ whole genome shotgun (WGS) entry which is preliminary data.</text>
</comment>
<accession>A0A0F8W653</accession>
<gene>
    <name evidence="2" type="ORF">LCGC14_3107800</name>
</gene>
<evidence type="ECO:0000313" key="2">
    <source>
        <dbReference type="EMBL" id="KKK52152.1"/>
    </source>
</evidence>
<sequence>MISGAAMSLNRSAHENPRRVRCVNMLFDNLVCIEPPPWRAGGSKVDYRRLLVRAWPRRATAPITGRRSRSACDRLLPDSKRRLLPNRDTAKHHHQFRSEDACTPPAWDELAFPAITWDYSGGSVLEYPAGLFRVAEAGRNVDAGGDVNGPPQGKRPRNWRAWPKKR</sequence>
<proteinExistence type="predicted"/>
<reference evidence="2" key="1">
    <citation type="journal article" date="2015" name="Nature">
        <title>Complex archaea that bridge the gap between prokaryotes and eukaryotes.</title>
        <authorList>
            <person name="Spang A."/>
            <person name="Saw J.H."/>
            <person name="Jorgensen S.L."/>
            <person name="Zaremba-Niedzwiedzka K."/>
            <person name="Martijn J."/>
            <person name="Lind A.E."/>
            <person name="van Eijk R."/>
            <person name="Schleper C."/>
            <person name="Guy L."/>
            <person name="Ettema T.J."/>
        </authorList>
    </citation>
    <scope>NUCLEOTIDE SEQUENCE</scope>
</reference>
<name>A0A0F8W653_9ZZZZ</name>
<evidence type="ECO:0000256" key="1">
    <source>
        <dbReference type="SAM" id="MobiDB-lite"/>
    </source>
</evidence>